<dbReference type="SUPFAM" id="SSF46785">
    <property type="entry name" value="Winged helix' DNA-binding domain"/>
    <property type="match status" value="1"/>
</dbReference>
<organism evidence="5 6">
    <name type="scientific">Paenibacillus tritici</name>
    <dbReference type="NCBI Taxonomy" id="1873425"/>
    <lineage>
        <taxon>Bacteria</taxon>
        <taxon>Bacillati</taxon>
        <taxon>Bacillota</taxon>
        <taxon>Bacilli</taxon>
        <taxon>Bacillales</taxon>
        <taxon>Paenibacillaceae</taxon>
        <taxon>Paenibacillus</taxon>
    </lineage>
</organism>
<dbReference type="NCBIfam" id="NF033788">
    <property type="entry name" value="HTH_metalloreg"/>
    <property type="match status" value="1"/>
</dbReference>
<keyword evidence="2" id="KW-0238">DNA-binding</keyword>
<keyword evidence="3" id="KW-0804">Transcription</keyword>
<dbReference type="CDD" id="cd00090">
    <property type="entry name" value="HTH_ARSR"/>
    <property type="match status" value="1"/>
</dbReference>
<comment type="caution">
    <text evidence="5">The sequence shown here is derived from an EMBL/GenBank/DDBJ whole genome shotgun (WGS) entry which is preliminary data.</text>
</comment>
<keyword evidence="1" id="KW-0805">Transcription regulation</keyword>
<protein>
    <submittedName>
        <fullName evidence="5">Winged helix-turn-helix transcriptional regulator</fullName>
    </submittedName>
</protein>
<feature type="domain" description="HTH arsR-type" evidence="4">
    <location>
        <begin position="10"/>
        <end position="106"/>
    </location>
</feature>
<evidence type="ECO:0000256" key="2">
    <source>
        <dbReference type="ARBA" id="ARBA00023125"/>
    </source>
</evidence>
<evidence type="ECO:0000313" key="5">
    <source>
        <dbReference type="EMBL" id="NQX46108.1"/>
    </source>
</evidence>
<dbReference type="PRINTS" id="PR00778">
    <property type="entry name" value="HTHARSR"/>
</dbReference>
<dbReference type="PANTHER" id="PTHR43132:SF6">
    <property type="entry name" value="HTH-TYPE TRANSCRIPTIONAL REPRESSOR CZRA"/>
    <property type="match status" value="1"/>
</dbReference>
<evidence type="ECO:0000256" key="3">
    <source>
        <dbReference type="ARBA" id="ARBA00023163"/>
    </source>
</evidence>
<dbReference type="InterPro" id="IPR036390">
    <property type="entry name" value="WH_DNA-bd_sf"/>
</dbReference>
<dbReference type="RefSeq" id="WP_173132999.1">
    <property type="nucleotide sequence ID" value="NZ_CP073365.1"/>
</dbReference>
<dbReference type="Pfam" id="PF01022">
    <property type="entry name" value="HTH_5"/>
    <property type="match status" value="1"/>
</dbReference>
<dbReference type="InterPro" id="IPR036388">
    <property type="entry name" value="WH-like_DNA-bd_sf"/>
</dbReference>
<dbReference type="Proteomes" id="UP000711047">
    <property type="component" value="Unassembled WGS sequence"/>
</dbReference>
<dbReference type="InterPro" id="IPR011991">
    <property type="entry name" value="ArsR-like_HTH"/>
</dbReference>
<dbReference type="EMBL" id="JABMKX010000006">
    <property type="protein sequence ID" value="NQX46108.1"/>
    <property type="molecule type" value="Genomic_DNA"/>
</dbReference>
<dbReference type="SMART" id="SM00418">
    <property type="entry name" value="HTH_ARSR"/>
    <property type="match status" value="1"/>
</dbReference>
<dbReference type="PROSITE" id="PS50987">
    <property type="entry name" value="HTH_ARSR_2"/>
    <property type="match status" value="1"/>
</dbReference>
<proteinExistence type="predicted"/>
<keyword evidence="6" id="KW-1185">Reference proteome</keyword>
<evidence type="ECO:0000256" key="1">
    <source>
        <dbReference type="ARBA" id="ARBA00023015"/>
    </source>
</evidence>
<accession>A0ABX2DN64</accession>
<reference evidence="5 6" key="1">
    <citation type="submission" date="2020-05" db="EMBL/GenBank/DDBJ databases">
        <title>Paenibacillus glebae, sp. nov., Paenibacillus humi sp. nov., Paenibacillus pedi sp. nov., Paenibacillus terrestris sp. nov. and Paenibacillus terricola sp. nov., isolated from a forest top soil sample.</title>
        <authorList>
            <person name="Qi S."/>
            <person name="Carlier A."/>
            <person name="Cnockaert M."/>
            <person name="Vandamme P."/>
        </authorList>
    </citation>
    <scope>NUCLEOTIDE SEQUENCE [LARGE SCALE GENOMIC DNA]</scope>
    <source>
        <strain evidence="5 6">LMG 29502</strain>
    </source>
</reference>
<dbReference type="InterPro" id="IPR051011">
    <property type="entry name" value="Metal_resp_trans_reg"/>
</dbReference>
<gene>
    <name evidence="5" type="ORF">HQN87_12265</name>
</gene>
<dbReference type="PANTHER" id="PTHR43132">
    <property type="entry name" value="ARSENICAL RESISTANCE OPERON REPRESSOR ARSR-RELATED"/>
    <property type="match status" value="1"/>
</dbReference>
<evidence type="ECO:0000313" key="6">
    <source>
        <dbReference type="Proteomes" id="UP000711047"/>
    </source>
</evidence>
<dbReference type="InterPro" id="IPR001845">
    <property type="entry name" value="HTH_ArsR_DNA-bd_dom"/>
</dbReference>
<evidence type="ECO:0000259" key="4">
    <source>
        <dbReference type="PROSITE" id="PS50987"/>
    </source>
</evidence>
<dbReference type="Gene3D" id="1.10.10.10">
    <property type="entry name" value="Winged helix-like DNA-binding domain superfamily/Winged helix DNA-binding domain"/>
    <property type="match status" value="1"/>
</dbReference>
<name>A0ABX2DN64_9BACL</name>
<sequence length="110" mass="12607">MNSTNEDRLLSEFKKNQQVLSAIGDETRQAILVTLIRGSQMLGMRVGDITEQTHLSRPAVSHHLRILKEAQIIDVRKEGTKNFYYLSVSSKLRQLKDLILELDELLARCQ</sequence>